<dbReference type="Gene3D" id="2.60.40.340">
    <property type="entry name" value="Rel homology domain (RHD), DNA-binding domain"/>
    <property type="match status" value="1"/>
</dbReference>
<evidence type="ECO:0000313" key="3">
    <source>
        <dbReference type="EMBL" id="RUS79884.1"/>
    </source>
</evidence>
<dbReference type="PROSITE" id="PS50254">
    <property type="entry name" value="REL_2"/>
    <property type="match status" value="1"/>
</dbReference>
<dbReference type="InterPro" id="IPR037059">
    <property type="entry name" value="RHD_DNA_bind_dom_sf"/>
</dbReference>
<gene>
    <name evidence="3" type="ORF">EGW08_012362</name>
</gene>
<feature type="region of interest" description="Disordered" evidence="1">
    <location>
        <begin position="698"/>
        <end position="737"/>
    </location>
</feature>
<organism evidence="3 4">
    <name type="scientific">Elysia chlorotica</name>
    <name type="common">Eastern emerald elysia</name>
    <name type="synonym">Sea slug</name>
    <dbReference type="NCBI Taxonomy" id="188477"/>
    <lineage>
        <taxon>Eukaryota</taxon>
        <taxon>Metazoa</taxon>
        <taxon>Spiralia</taxon>
        <taxon>Lophotrochozoa</taxon>
        <taxon>Mollusca</taxon>
        <taxon>Gastropoda</taxon>
        <taxon>Heterobranchia</taxon>
        <taxon>Euthyneura</taxon>
        <taxon>Panpulmonata</taxon>
        <taxon>Sacoglossa</taxon>
        <taxon>Placobranchoidea</taxon>
        <taxon>Plakobranchidae</taxon>
        <taxon>Elysia</taxon>
    </lineage>
</organism>
<dbReference type="InterPro" id="IPR011539">
    <property type="entry name" value="RHD_DNA_bind_dom"/>
</dbReference>
<dbReference type="OrthoDB" id="6134782at2759"/>
<dbReference type="GO" id="GO:0003700">
    <property type="term" value="F:DNA-binding transcription factor activity"/>
    <property type="evidence" value="ECO:0007669"/>
    <property type="project" value="InterPro"/>
</dbReference>
<evidence type="ECO:0000313" key="4">
    <source>
        <dbReference type="Proteomes" id="UP000271974"/>
    </source>
</evidence>
<accession>A0A3S0ZPQ5</accession>
<keyword evidence="4" id="KW-1185">Reference proteome</keyword>
<sequence length="775" mass="85595">MKPGPKTRQKGLAPINDNVGSKICAKDLTSEDLLKMTSLVPAHPSVSVKPSVQIVKCISFQKFRYSGENRPGKKYQEKEFMTLQLNNLAEKVVRVIIICTDADNRELIHPNGLVGKDCHHGIYDKDYVVSRSTFLIKIPYLRTERIKINAKKDEHKNIIQANNIQAVLSQRASHLPTPYKERCLSQCTDKYTSARKFDTTKVCLGVIITVQSQGGEYNGSLHAISHMVRNASEKTSLEIFKLSHTDVPAWHGKEIDIFTNEDGPAIEPDKCLVYVTLCDVPGAEEWKSDIFSPSGEDILYKKVIRYKVPPIAPNYDISSPVSALLHLECPQSNQYCNKEFKYTPLDTGYVCIDNLSPGNSKRPFEELDSYEDVKPIVKKVRVKEEESNASIETVKANLKSKLRARQENYHSDDQQNEDLVGANGDGDHFIVDPRYSQQQKGLPMYTEQQHVFIRHDPQTGEASYLLDMDASKKGRSNHGSPFEAHSQGVKVVAAGYSDAVPPNTTVLIYTTNNEGTEQVISEADAEHMIVENSAFMHASEVEYRGKENRQEMGAEEIAGASSNSLSEQIIRREAIGFEKMHESPGSTVAVYKAVQELDGVSKDNISSLQPFSYVLAPSSNSLLTSNCSVSIDKTSSSAIPEIRRMVIPSKQISETSPWEVGSAEDAEAYSMCVEAVHYKQEREASQVVGMKMELASSAIPPSGTGNDSSFNVSGENKKQSTVLSQAKNSVGKPPKPMGLNSYLEGAIANNLPTLEVSQIADSFVNALDQVDGDGE</sequence>
<dbReference type="AlphaFoldDB" id="A0A3S0ZPQ5"/>
<dbReference type="GO" id="GO:0003677">
    <property type="term" value="F:DNA binding"/>
    <property type="evidence" value="ECO:0007669"/>
    <property type="project" value="InterPro"/>
</dbReference>
<feature type="domain" description="RHD" evidence="2">
    <location>
        <begin position="67"/>
        <end position="123"/>
    </location>
</feature>
<feature type="region of interest" description="Disordered" evidence="1">
    <location>
        <begin position="407"/>
        <end position="428"/>
    </location>
</feature>
<evidence type="ECO:0000256" key="1">
    <source>
        <dbReference type="SAM" id="MobiDB-lite"/>
    </source>
</evidence>
<comment type="caution">
    <text evidence="3">The sequence shown here is derived from an EMBL/GenBank/DDBJ whole genome shotgun (WGS) entry which is preliminary data.</text>
</comment>
<dbReference type="InterPro" id="IPR008967">
    <property type="entry name" value="p53-like_TF_DNA-bd_sf"/>
</dbReference>
<proteinExistence type="predicted"/>
<dbReference type="Proteomes" id="UP000271974">
    <property type="component" value="Unassembled WGS sequence"/>
</dbReference>
<protein>
    <recommendedName>
        <fullName evidence="2">RHD domain-containing protein</fullName>
    </recommendedName>
</protein>
<evidence type="ECO:0000259" key="2">
    <source>
        <dbReference type="PROSITE" id="PS50254"/>
    </source>
</evidence>
<dbReference type="SUPFAM" id="SSF49417">
    <property type="entry name" value="p53-like transcription factors"/>
    <property type="match status" value="1"/>
</dbReference>
<reference evidence="3 4" key="1">
    <citation type="submission" date="2019-01" db="EMBL/GenBank/DDBJ databases">
        <title>A draft genome assembly of the solar-powered sea slug Elysia chlorotica.</title>
        <authorList>
            <person name="Cai H."/>
            <person name="Li Q."/>
            <person name="Fang X."/>
            <person name="Li J."/>
            <person name="Curtis N.E."/>
            <person name="Altenburger A."/>
            <person name="Shibata T."/>
            <person name="Feng M."/>
            <person name="Maeda T."/>
            <person name="Schwartz J.A."/>
            <person name="Shigenobu S."/>
            <person name="Lundholm N."/>
            <person name="Nishiyama T."/>
            <person name="Yang H."/>
            <person name="Hasebe M."/>
            <person name="Li S."/>
            <person name="Pierce S.K."/>
            <person name="Wang J."/>
        </authorList>
    </citation>
    <scope>NUCLEOTIDE SEQUENCE [LARGE SCALE GENOMIC DNA]</scope>
    <source>
        <strain evidence="3">EC2010</strain>
        <tissue evidence="3">Whole organism of an adult</tissue>
    </source>
</reference>
<feature type="compositionally biased region" description="Polar residues" evidence="1">
    <location>
        <begin position="703"/>
        <end position="728"/>
    </location>
</feature>
<dbReference type="EMBL" id="RQTK01000423">
    <property type="protein sequence ID" value="RUS79884.1"/>
    <property type="molecule type" value="Genomic_DNA"/>
</dbReference>
<name>A0A3S0ZPQ5_ELYCH</name>